<evidence type="ECO:0000259" key="3">
    <source>
        <dbReference type="Pfam" id="PF12776"/>
    </source>
</evidence>
<sequence>MSTERATWSYTYEKGLVDILKELANVPMFKGQNGWTAEGWRNITNKFNDMFPTTHFTKQQVQEKEKELKGNYKIIKEARKSGVGWNDTLGMIIAEPKGWEKLIKDNHKVAKFRKKPFPLFNNLELLYEGSVATGDLNFTSIQPPPQRTEPTPYNSELPTEPTPQTSISEQSNHSMASIDRNLLSFGLGGVESIEVQSTPASRNSEDQDVTGGKKCKQSQMAAKLGDYIDFRKDQIGKTLEKLEEKKRREEDYSIEKCIDIVDAMEGLSDEQKADANEVFQSETNRKILVGTKNPNVRLIWLKKKIAQVRSLSLCSGVFVGLGYLSLIS</sequence>
<organism evidence="4">
    <name type="scientific">Setaria italica</name>
    <name type="common">Foxtail millet</name>
    <name type="synonym">Panicum italicum</name>
    <dbReference type="NCBI Taxonomy" id="4555"/>
    <lineage>
        <taxon>Eukaryota</taxon>
        <taxon>Viridiplantae</taxon>
        <taxon>Streptophyta</taxon>
        <taxon>Embryophyta</taxon>
        <taxon>Tracheophyta</taxon>
        <taxon>Spermatophyta</taxon>
        <taxon>Magnoliopsida</taxon>
        <taxon>Liliopsida</taxon>
        <taxon>Poales</taxon>
        <taxon>Poaceae</taxon>
        <taxon>PACMAD clade</taxon>
        <taxon>Panicoideae</taxon>
        <taxon>Panicodae</taxon>
        <taxon>Paniceae</taxon>
        <taxon>Cenchrinae</taxon>
        <taxon>Setaria</taxon>
    </lineage>
</organism>
<dbReference type="EMBL" id="CM003532">
    <property type="protein sequence ID" value="RCV25472.1"/>
    <property type="molecule type" value="Genomic_DNA"/>
</dbReference>
<evidence type="ECO:0000313" key="4">
    <source>
        <dbReference type="EMBL" id="RCV25472.1"/>
    </source>
</evidence>
<keyword evidence="2" id="KW-0812">Transmembrane</keyword>
<name>A0A368R5Q6_SETIT</name>
<dbReference type="Pfam" id="PF12776">
    <property type="entry name" value="Myb_DNA-bind_3"/>
    <property type="match status" value="1"/>
</dbReference>
<dbReference type="EMBL" id="CM003532">
    <property type="protein sequence ID" value="RCV25473.1"/>
    <property type="molecule type" value="Genomic_DNA"/>
</dbReference>
<dbReference type="AlphaFoldDB" id="A0A368R5Q6"/>
<evidence type="ECO:0000256" key="1">
    <source>
        <dbReference type="SAM" id="MobiDB-lite"/>
    </source>
</evidence>
<evidence type="ECO:0000256" key="2">
    <source>
        <dbReference type="SAM" id="Phobius"/>
    </source>
</evidence>
<feature type="compositionally biased region" description="Polar residues" evidence="1">
    <location>
        <begin position="148"/>
        <end position="173"/>
    </location>
</feature>
<proteinExistence type="predicted"/>
<dbReference type="PANTHER" id="PTHR46934:SF9">
    <property type="entry name" value="MYB_SANT-LIKE DOMAIN-CONTAINING PROTEIN"/>
    <property type="match status" value="1"/>
</dbReference>
<feature type="region of interest" description="Disordered" evidence="1">
    <location>
        <begin position="137"/>
        <end position="173"/>
    </location>
</feature>
<gene>
    <name evidence="4" type="ORF">SETIT_5G169700v2</name>
</gene>
<reference evidence="4" key="1">
    <citation type="journal article" date="2012" name="Nat. Biotechnol.">
        <title>Reference genome sequence of the model plant Setaria.</title>
        <authorList>
            <person name="Bennetzen J.L."/>
            <person name="Schmutz J."/>
            <person name="Wang H."/>
            <person name="Percifield R."/>
            <person name="Hawkins J."/>
            <person name="Pontaroli A.C."/>
            <person name="Estep M."/>
            <person name="Feng L."/>
            <person name="Vaughn J.N."/>
            <person name="Grimwood J."/>
            <person name="Jenkins J."/>
            <person name="Barry K."/>
            <person name="Lindquist E."/>
            <person name="Hellsten U."/>
            <person name="Deshpande S."/>
            <person name="Wang X."/>
            <person name="Wu X."/>
            <person name="Mitros T."/>
            <person name="Triplett J."/>
            <person name="Yang X."/>
            <person name="Ye C.Y."/>
            <person name="Mauro-Herrera M."/>
            <person name="Wang L."/>
            <person name="Li P."/>
            <person name="Sharma M."/>
            <person name="Sharma R."/>
            <person name="Ronald P.C."/>
            <person name="Panaud O."/>
            <person name="Kellogg E.A."/>
            <person name="Brutnell T.P."/>
            <person name="Doust A.N."/>
            <person name="Tuskan G.A."/>
            <person name="Rokhsar D."/>
            <person name="Devos K.M."/>
        </authorList>
    </citation>
    <scope>NUCLEOTIDE SEQUENCE [LARGE SCALE GENOMIC DNA]</scope>
    <source>
        <strain evidence="4">Yugu1</strain>
    </source>
</reference>
<feature type="domain" description="Myb/SANT-like" evidence="3">
    <location>
        <begin position="7"/>
        <end position="101"/>
    </location>
</feature>
<reference evidence="4" key="2">
    <citation type="submission" date="2015-07" db="EMBL/GenBank/DDBJ databases">
        <authorList>
            <person name="Noorani M."/>
        </authorList>
    </citation>
    <scope>NUCLEOTIDE SEQUENCE</scope>
    <source>
        <strain evidence="4">Yugu1</strain>
    </source>
</reference>
<feature type="transmembrane region" description="Helical" evidence="2">
    <location>
        <begin position="308"/>
        <end position="327"/>
    </location>
</feature>
<dbReference type="InterPro" id="IPR024752">
    <property type="entry name" value="Myb/SANT-like_dom"/>
</dbReference>
<dbReference type="PANTHER" id="PTHR46934">
    <property type="entry name" value="MYB_DNA-BIND_3 DOMAIN-CONTAINING PROTEIN-RELATED"/>
    <property type="match status" value="1"/>
</dbReference>
<keyword evidence="2" id="KW-1133">Transmembrane helix</keyword>
<dbReference type="OrthoDB" id="694532at2759"/>
<accession>A0A368R5Q6</accession>
<keyword evidence="2" id="KW-0472">Membrane</keyword>
<feature type="region of interest" description="Disordered" evidence="1">
    <location>
        <begin position="194"/>
        <end position="213"/>
    </location>
</feature>
<protein>
    <recommendedName>
        <fullName evidence="3">Myb/SANT-like domain-containing protein</fullName>
    </recommendedName>
</protein>